<feature type="non-terminal residue" evidence="1">
    <location>
        <position position="142"/>
    </location>
</feature>
<sequence>QKAIATLQKLHCACDRHRFFWPPRWLSECRDPKSIHAKSIHATSIMFSTLVLSLRILGNSLPILRKRQRSYMTDEYECNDDLLKYAELTATSFLRDRGPTNARLNVHKCQLMKQTPPMLIRIKTILIHIEKRRLFYSRDSKL</sequence>
<evidence type="ECO:0000313" key="2">
    <source>
        <dbReference type="Proteomes" id="UP001233999"/>
    </source>
</evidence>
<dbReference type="EMBL" id="JASPKZ010005322">
    <property type="protein sequence ID" value="KAJ9588640.1"/>
    <property type="molecule type" value="Genomic_DNA"/>
</dbReference>
<gene>
    <name evidence="1" type="ORF">L9F63_018074</name>
</gene>
<feature type="non-terminal residue" evidence="1">
    <location>
        <position position="1"/>
    </location>
</feature>
<reference evidence="1" key="2">
    <citation type="submission" date="2023-05" db="EMBL/GenBank/DDBJ databases">
        <authorList>
            <person name="Fouks B."/>
        </authorList>
    </citation>
    <scope>NUCLEOTIDE SEQUENCE</scope>
    <source>
        <strain evidence="1">Stay&amp;Tobe</strain>
        <tissue evidence="1">Testes</tissue>
    </source>
</reference>
<proteinExistence type="predicted"/>
<dbReference type="AlphaFoldDB" id="A0AAD8EFI6"/>
<name>A0AAD8EFI6_DIPPU</name>
<comment type="caution">
    <text evidence="1">The sequence shown here is derived from an EMBL/GenBank/DDBJ whole genome shotgun (WGS) entry which is preliminary data.</text>
</comment>
<keyword evidence="2" id="KW-1185">Reference proteome</keyword>
<protein>
    <submittedName>
        <fullName evidence="1">Uncharacterized protein</fullName>
    </submittedName>
</protein>
<evidence type="ECO:0000313" key="1">
    <source>
        <dbReference type="EMBL" id="KAJ9588640.1"/>
    </source>
</evidence>
<accession>A0AAD8EFI6</accession>
<dbReference type="Proteomes" id="UP001233999">
    <property type="component" value="Unassembled WGS sequence"/>
</dbReference>
<reference evidence="1" key="1">
    <citation type="journal article" date="2023" name="IScience">
        <title>Live-bearing cockroach genome reveals convergent evolutionary mechanisms linked to viviparity in insects and beyond.</title>
        <authorList>
            <person name="Fouks B."/>
            <person name="Harrison M.C."/>
            <person name="Mikhailova A.A."/>
            <person name="Marchal E."/>
            <person name="English S."/>
            <person name="Carruthers M."/>
            <person name="Jennings E.C."/>
            <person name="Chiamaka E.L."/>
            <person name="Frigard R.A."/>
            <person name="Pippel M."/>
            <person name="Attardo G.M."/>
            <person name="Benoit J.B."/>
            <person name="Bornberg-Bauer E."/>
            <person name="Tobe S.S."/>
        </authorList>
    </citation>
    <scope>NUCLEOTIDE SEQUENCE</scope>
    <source>
        <strain evidence="1">Stay&amp;Tobe</strain>
    </source>
</reference>
<organism evidence="1 2">
    <name type="scientific">Diploptera punctata</name>
    <name type="common">Pacific beetle cockroach</name>
    <dbReference type="NCBI Taxonomy" id="6984"/>
    <lineage>
        <taxon>Eukaryota</taxon>
        <taxon>Metazoa</taxon>
        <taxon>Ecdysozoa</taxon>
        <taxon>Arthropoda</taxon>
        <taxon>Hexapoda</taxon>
        <taxon>Insecta</taxon>
        <taxon>Pterygota</taxon>
        <taxon>Neoptera</taxon>
        <taxon>Polyneoptera</taxon>
        <taxon>Dictyoptera</taxon>
        <taxon>Blattodea</taxon>
        <taxon>Blaberoidea</taxon>
        <taxon>Blaberidae</taxon>
        <taxon>Diplopterinae</taxon>
        <taxon>Diploptera</taxon>
    </lineage>
</organism>